<sequence>MVACSLSWWRGEWVGFTMGVSLAPVVRRMFLTDTNVASNPSFIPPATLPDQLAGVDDSVVLVRCGVHWGSGVVVDSRDGIILTCSHVVSNAQNYGVKIYWNGRQYIASVLFRSRDGCAYDAAVLRTGPGAAFRSVNFSSITAIKGNIMPEMNNFSVLTSFLQEMQLENSAISFFEPPYAMMSRACSSNYSVVDIVSKGSLLFINKLSSTRFGMSRGSCKHLLPALIVLIRSAIRILQIPSFEMTLYTV</sequence>
<evidence type="ECO:0000313" key="1">
    <source>
        <dbReference type="EMBL" id="GFG36532.1"/>
    </source>
</evidence>
<evidence type="ECO:0008006" key="3">
    <source>
        <dbReference type="Google" id="ProtNLM"/>
    </source>
</evidence>
<dbReference type="EMBL" id="BLKM01006251">
    <property type="protein sequence ID" value="GFG36532.1"/>
    <property type="molecule type" value="Genomic_DNA"/>
</dbReference>
<proteinExistence type="predicted"/>
<dbReference type="OrthoDB" id="17845at2759"/>
<dbReference type="InterPro" id="IPR043504">
    <property type="entry name" value="Peptidase_S1_PA_chymotrypsin"/>
</dbReference>
<comment type="caution">
    <text evidence="1">The sequence shown here is derived from an EMBL/GenBank/DDBJ whole genome shotgun (WGS) entry which is preliminary data.</text>
</comment>
<dbReference type="Proteomes" id="UP000502823">
    <property type="component" value="Unassembled WGS sequence"/>
</dbReference>
<protein>
    <recommendedName>
        <fullName evidence="3">Peroxisomal leader peptide-processing protease</fullName>
    </recommendedName>
</protein>
<dbReference type="AlphaFoldDB" id="A0A6L2PZ21"/>
<organism evidence="1 2">
    <name type="scientific">Coptotermes formosanus</name>
    <name type="common">Formosan subterranean termite</name>
    <dbReference type="NCBI Taxonomy" id="36987"/>
    <lineage>
        <taxon>Eukaryota</taxon>
        <taxon>Metazoa</taxon>
        <taxon>Ecdysozoa</taxon>
        <taxon>Arthropoda</taxon>
        <taxon>Hexapoda</taxon>
        <taxon>Insecta</taxon>
        <taxon>Pterygota</taxon>
        <taxon>Neoptera</taxon>
        <taxon>Polyneoptera</taxon>
        <taxon>Dictyoptera</taxon>
        <taxon>Blattodea</taxon>
        <taxon>Blattoidea</taxon>
        <taxon>Termitoidae</taxon>
        <taxon>Rhinotermitidae</taxon>
        <taxon>Coptotermes</taxon>
    </lineage>
</organism>
<evidence type="ECO:0000313" key="2">
    <source>
        <dbReference type="Proteomes" id="UP000502823"/>
    </source>
</evidence>
<dbReference type="Gene3D" id="2.40.10.10">
    <property type="entry name" value="Trypsin-like serine proteases"/>
    <property type="match status" value="1"/>
</dbReference>
<dbReference type="InParanoid" id="A0A6L2PZ21"/>
<name>A0A6L2PZ21_COPFO</name>
<dbReference type="Pfam" id="PF13365">
    <property type="entry name" value="Trypsin_2"/>
    <property type="match status" value="1"/>
</dbReference>
<reference evidence="2" key="1">
    <citation type="submission" date="2020-01" db="EMBL/GenBank/DDBJ databases">
        <title>Draft genome sequence of the Termite Coptotermes fromosanus.</title>
        <authorList>
            <person name="Itakura S."/>
            <person name="Yosikawa Y."/>
            <person name="Umezawa K."/>
        </authorList>
    </citation>
    <scope>NUCLEOTIDE SEQUENCE [LARGE SCALE GENOMIC DNA]</scope>
</reference>
<dbReference type="SUPFAM" id="SSF50494">
    <property type="entry name" value="Trypsin-like serine proteases"/>
    <property type="match status" value="1"/>
</dbReference>
<keyword evidence="2" id="KW-1185">Reference proteome</keyword>
<accession>A0A6L2PZ21</accession>
<dbReference type="InterPro" id="IPR009003">
    <property type="entry name" value="Peptidase_S1_PA"/>
</dbReference>
<gene>
    <name evidence="1" type="ORF">Cfor_06158</name>
</gene>